<feature type="domain" description="Flagellar hook-associated protein 2 C-terminal" evidence="7">
    <location>
        <begin position="213"/>
        <end position="429"/>
    </location>
</feature>
<evidence type="ECO:0000313" key="9">
    <source>
        <dbReference type="Proteomes" id="UP000535182"/>
    </source>
</evidence>
<comment type="subcellular location">
    <subcellularLocation>
        <location evidence="5">Secreted</location>
    </subcellularLocation>
    <subcellularLocation>
        <location evidence="5">Bacterial flagellum</location>
    </subcellularLocation>
</comment>
<name>A0A9X0QD83_9BACT</name>
<dbReference type="AlphaFoldDB" id="A0A9X0QD83"/>
<comment type="function">
    <text evidence="5">Required for morphogenesis and for the elongation of the flagellar filament by facilitating polymerization of the flagellin monomers at the tip of growing filament. Forms a capping structure, which prevents flagellin subunits (transported through the central channel of the flagellum) from leaking out without polymerization at the distal end.</text>
</comment>
<comment type="caution">
    <text evidence="8">The sequence shown here is derived from an EMBL/GenBank/DDBJ whole genome shotgun (WGS) entry which is preliminary data.</text>
</comment>
<dbReference type="PANTHER" id="PTHR30288:SF0">
    <property type="entry name" value="FLAGELLAR HOOK-ASSOCIATED PROTEIN 2"/>
    <property type="match status" value="1"/>
</dbReference>
<dbReference type="GO" id="GO:0009421">
    <property type="term" value="C:bacterial-type flagellum filament cap"/>
    <property type="evidence" value="ECO:0007669"/>
    <property type="project" value="InterPro"/>
</dbReference>
<evidence type="ECO:0000259" key="6">
    <source>
        <dbReference type="Pfam" id="PF02465"/>
    </source>
</evidence>
<dbReference type="Pfam" id="PF07195">
    <property type="entry name" value="FliD_C"/>
    <property type="match status" value="1"/>
</dbReference>
<keyword evidence="5" id="KW-0964">Secreted</keyword>
<evidence type="ECO:0000256" key="4">
    <source>
        <dbReference type="ARBA" id="ARBA00023143"/>
    </source>
</evidence>
<dbReference type="Proteomes" id="UP000535182">
    <property type="component" value="Unassembled WGS sequence"/>
</dbReference>
<comment type="subunit">
    <text evidence="2 5">Homopentamer.</text>
</comment>
<dbReference type="GO" id="GO:0071973">
    <property type="term" value="P:bacterial-type flagellum-dependent cell motility"/>
    <property type="evidence" value="ECO:0007669"/>
    <property type="project" value="TreeGrafter"/>
</dbReference>
<dbReference type="GO" id="GO:0009424">
    <property type="term" value="C:bacterial-type flagellum hook"/>
    <property type="evidence" value="ECO:0007669"/>
    <property type="project" value="UniProtKB-UniRule"/>
</dbReference>
<dbReference type="PANTHER" id="PTHR30288">
    <property type="entry name" value="FLAGELLAR CAP/ASSEMBLY PROTEIN FLID"/>
    <property type="match status" value="1"/>
</dbReference>
<keyword evidence="8" id="KW-0282">Flagellum</keyword>
<evidence type="ECO:0000313" key="8">
    <source>
        <dbReference type="EMBL" id="MBB5328099.1"/>
    </source>
</evidence>
<dbReference type="InterPro" id="IPR010809">
    <property type="entry name" value="FliD_C"/>
</dbReference>
<reference evidence="8 9" key="1">
    <citation type="submission" date="2020-08" db="EMBL/GenBank/DDBJ databases">
        <title>Genomic Encyclopedia of Type Strains, Phase IV (KMG-V): Genome sequencing to study the core and pangenomes of soil and plant-associated prokaryotes.</title>
        <authorList>
            <person name="Whitman W."/>
        </authorList>
    </citation>
    <scope>NUCLEOTIDE SEQUENCE [LARGE SCALE GENOMIC DNA]</scope>
    <source>
        <strain evidence="8 9">X5P2</strain>
    </source>
</reference>
<sequence length="454" mass="45520">MGTVGLSFGSATSGQGFDVATTVAQIQAANQAIETPWQNQLTALKAQDTVLSSLGTDLSALSTSVQALTDFEGVFAEKQGSSSNTDVLSLTSASSSASAGSHTIEVSQLAQTSSDVSSAIASASDTLTGTVTIQGTVFDTSTAGSNTLTGLVAAINSAAIGVKASIITDSSGSRLSIVSTTSGLAGQLSAITGTLSDSTSGGSAVSFSTAQAGQDAQLKVDGVSVTSSSNTVTTAIAGVSFQLLATSAAPVQVQITDDTTDIATAINSFVSAYNTVVGDVNAQEQNAAGGTAAALLGSPIIAQLQETLTGSLFSGKASGSINNITQLGISVNNDGTLTVNADTLTSVLNSNLSDVTGFLQNTGSFGQTLSTALDNIGNQTPNGAISLAQQQNNSQETSLNTDITNENALLATQKTQLTDELNTANQILQSIPEQLNEVNSVFDSLTGFNPNAQQ</sequence>
<keyword evidence="9" id="KW-1185">Reference proteome</keyword>
<gene>
    <name evidence="8" type="ORF">HDF14_001705</name>
</gene>
<keyword evidence="3" id="KW-0175">Coiled coil</keyword>
<evidence type="ECO:0000259" key="7">
    <source>
        <dbReference type="Pfam" id="PF07195"/>
    </source>
</evidence>
<evidence type="ECO:0000256" key="2">
    <source>
        <dbReference type="ARBA" id="ARBA00011255"/>
    </source>
</evidence>
<evidence type="ECO:0000256" key="1">
    <source>
        <dbReference type="ARBA" id="ARBA00009764"/>
    </source>
</evidence>
<keyword evidence="8" id="KW-0966">Cell projection</keyword>
<keyword evidence="8" id="KW-0969">Cilium</keyword>
<dbReference type="GO" id="GO:0007155">
    <property type="term" value="P:cell adhesion"/>
    <property type="evidence" value="ECO:0007669"/>
    <property type="project" value="InterPro"/>
</dbReference>
<organism evidence="8 9">
    <name type="scientific">Tunturiibacter gelidiferens</name>
    <dbReference type="NCBI Taxonomy" id="3069689"/>
    <lineage>
        <taxon>Bacteria</taxon>
        <taxon>Pseudomonadati</taxon>
        <taxon>Acidobacteriota</taxon>
        <taxon>Terriglobia</taxon>
        <taxon>Terriglobales</taxon>
        <taxon>Acidobacteriaceae</taxon>
        <taxon>Tunturiibacter</taxon>
    </lineage>
</organism>
<evidence type="ECO:0000256" key="5">
    <source>
        <dbReference type="RuleBase" id="RU362066"/>
    </source>
</evidence>
<dbReference type="Pfam" id="PF02465">
    <property type="entry name" value="FliD_N"/>
    <property type="match status" value="1"/>
</dbReference>
<feature type="domain" description="Flagellar hook-associated protein 2 N-terminal" evidence="6">
    <location>
        <begin position="16"/>
        <end position="112"/>
    </location>
</feature>
<keyword evidence="4 5" id="KW-0975">Bacterial flagellum</keyword>
<dbReference type="GO" id="GO:0005576">
    <property type="term" value="C:extracellular region"/>
    <property type="evidence" value="ECO:0007669"/>
    <property type="project" value="UniProtKB-SubCell"/>
</dbReference>
<proteinExistence type="inferred from homology"/>
<evidence type="ECO:0000256" key="3">
    <source>
        <dbReference type="ARBA" id="ARBA00023054"/>
    </source>
</evidence>
<dbReference type="EMBL" id="JACHEB010000003">
    <property type="protein sequence ID" value="MBB5328099.1"/>
    <property type="molecule type" value="Genomic_DNA"/>
</dbReference>
<protein>
    <recommendedName>
        <fullName evidence="5">Flagellar hook-associated protein 2</fullName>
        <shortName evidence="5">HAP2</shortName>
    </recommendedName>
    <alternativeName>
        <fullName evidence="5">Flagellar cap protein</fullName>
    </alternativeName>
</protein>
<dbReference type="RefSeq" id="WP_183975279.1">
    <property type="nucleotide sequence ID" value="NZ_JACHEB010000003.1"/>
</dbReference>
<dbReference type="InterPro" id="IPR040026">
    <property type="entry name" value="FliD"/>
</dbReference>
<comment type="similarity">
    <text evidence="1 5">Belongs to the FliD family.</text>
</comment>
<dbReference type="InterPro" id="IPR003481">
    <property type="entry name" value="FliD_N"/>
</dbReference>
<accession>A0A9X0QD83</accession>